<dbReference type="InterPro" id="IPR012349">
    <property type="entry name" value="Split_barrel_FMN-bd"/>
</dbReference>
<dbReference type="EMBL" id="NPIC01000003">
    <property type="protein sequence ID" value="RDL37148.1"/>
    <property type="molecule type" value="Genomic_DNA"/>
</dbReference>
<accession>A0A370TNQ4</accession>
<dbReference type="SUPFAM" id="SSF63380">
    <property type="entry name" value="Riboflavin synthase domain-like"/>
    <property type="match status" value="1"/>
</dbReference>
<dbReference type="STRING" id="2656787.A0A370TNQ4"/>
<evidence type="ECO:0000313" key="3">
    <source>
        <dbReference type="Proteomes" id="UP000254866"/>
    </source>
</evidence>
<reference evidence="2 3" key="1">
    <citation type="journal article" date="2018" name="IMA Fungus">
        <title>IMA Genome-F 9: Draft genome sequence of Annulohypoxylon stygium, Aspergillus mulundensis, Berkeleyomyces basicola (syn. Thielaviopsis basicola), Ceratocystis smalleyi, two Cercospora beticola strains, Coleophoma cylindrospora, Fusarium fracticaudum, Phialophora cf. hyalina, and Morchella septimelata.</title>
        <authorList>
            <person name="Wingfield B.D."/>
            <person name="Bills G.F."/>
            <person name="Dong Y."/>
            <person name="Huang W."/>
            <person name="Nel W.J."/>
            <person name="Swalarsk-Parry B.S."/>
            <person name="Vaghefi N."/>
            <person name="Wilken P.M."/>
            <person name="An Z."/>
            <person name="de Beer Z.W."/>
            <person name="De Vos L."/>
            <person name="Chen L."/>
            <person name="Duong T.A."/>
            <person name="Gao Y."/>
            <person name="Hammerbacher A."/>
            <person name="Kikkert J.R."/>
            <person name="Li Y."/>
            <person name="Li H."/>
            <person name="Li K."/>
            <person name="Li Q."/>
            <person name="Liu X."/>
            <person name="Ma X."/>
            <person name="Naidoo K."/>
            <person name="Pethybridge S.J."/>
            <person name="Sun J."/>
            <person name="Steenkamp E.T."/>
            <person name="van der Nest M.A."/>
            <person name="van Wyk S."/>
            <person name="Wingfield M.J."/>
            <person name="Xiong C."/>
            <person name="Yue Q."/>
            <person name="Zhang X."/>
        </authorList>
    </citation>
    <scope>NUCLEOTIDE SEQUENCE [LARGE SCALE GENOMIC DNA]</scope>
    <source>
        <strain evidence="2 3">BP 5553</strain>
    </source>
</reference>
<dbReference type="Proteomes" id="UP000254866">
    <property type="component" value="Unassembled WGS sequence"/>
</dbReference>
<organism evidence="2 3">
    <name type="scientific">Venustampulla echinocandica</name>
    <dbReference type="NCBI Taxonomy" id="2656787"/>
    <lineage>
        <taxon>Eukaryota</taxon>
        <taxon>Fungi</taxon>
        <taxon>Dikarya</taxon>
        <taxon>Ascomycota</taxon>
        <taxon>Pezizomycotina</taxon>
        <taxon>Leotiomycetes</taxon>
        <taxon>Helotiales</taxon>
        <taxon>Pleuroascaceae</taxon>
        <taxon>Venustampulla</taxon>
    </lineage>
</organism>
<dbReference type="PROSITE" id="PS51384">
    <property type="entry name" value="FAD_FR"/>
    <property type="match status" value="1"/>
</dbReference>
<dbReference type="SUPFAM" id="SSF52343">
    <property type="entry name" value="Ferredoxin reductase-like, C-terminal NADP-linked domain"/>
    <property type="match status" value="1"/>
</dbReference>
<name>A0A370TNQ4_9HELO</name>
<dbReference type="PANTHER" id="PTHR42815:SF2">
    <property type="entry name" value="FAD-BINDING, PUTATIVE (AFU_ORTHOLOGUE AFUA_6G07600)-RELATED"/>
    <property type="match status" value="1"/>
</dbReference>
<dbReference type="InterPro" id="IPR017938">
    <property type="entry name" value="Riboflavin_synthase-like_b-brl"/>
</dbReference>
<dbReference type="RefSeq" id="XP_031869804.1">
    <property type="nucleotide sequence ID" value="XM_032013204.1"/>
</dbReference>
<dbReference type="GeneID" id="43597430"/>
<feature type="domain" description="FAD-binding FR-type" evidence="1">
    <location>
        <begin position="342"/>
        <end position="464"/>
    </location>
</feature>
<keyword evidence="3" id="KW-1185">Reference proteome</keyword>
<sequence>MAFYEAGTQWHAGEEAIHRLLRVPGQDNPTQPYLAPNAANTLIRSPLIALGTLDSNGRPWTSVWGGEAGFSRPIGQSIIGLKTTIDRTHDPVAHILLGDAVDGEVVHEKGTGRMVSLLPIDLNTRKRVKLYGRMVAGALAATEPGIGEVQLVVKIEQSLGNCPKYLNKKQIIPHVPQPKLVSSTIPLPLPAVELILKSDLFFISSSNHELDMDTNHRGGPPGFVRILSNDTDGLTLVYPEYSGNRLYQTLGNLNSNPRAGLVFPDFDTGDALYITGSTEILAGEAATNLISHTNLAVKIKVEAARFVLDGLAFRGQPGEFSPYNPPVRYLSTEKPSGITASEKQIYAKLIDKKIISPTVARFRFHISDPTKAGPWKPGQYATLSFKDELDMGYSHMRDDDPKSLNDDFLRTFTISSSHTSSDAHNQFEITIRKVGVVTDFLFRHNIRSELEVPLQGFGGEFYIQQINGEHVSFVAGGVGITPLLAQAADLDLKRLNLYWTVRGDDMALVNDTFDNIPGLSERTNLFITGKIVKESDEWNRLCQSPVKLQERRISKEDVSGNSTSKWFVCAGTSFRNTLLEWLDGQTVLYEDFNY</sequence>
<evidence type="ECO:0000259" key="1">
    <source>
        <dbReference type="PROSITE" id="PS51384"/>
    </source>
</evidence>
<dbReference type="InterPro" id="IPR039261">
    <property type="entry name" value="FNR_nucleotide-bd"/>
</dbReference>
<dbReference type="SUPFAM" id="SSF50475">
    <property type="entry name" value="FMN-binding split barrel"/>
    <property type="match status" value="1"/>
</dbReference>
<dbReference type="OrthoDB" id="436496at2759"/>
<comment type="caution">
    <text evidence="2">The sequence shown here is derived from an EMBL/GenBank/DDBJ whole genome shotgun (WGS) entry which is preliminary data.</text>
</comment>
<dbReference type="InterPro" id="IPR017927">
    <property type="entry name" value="FAD-bd_FR_type"/>
</dbReference>
<dbReference type="CDD" id="cd06197">
    <property type="entry name" value="FNR_like_2"/>
    <property type="match status" value="1"/>
</dbReference>
<dbReference type="Gene3D" id="2.40.30.10">
    <property type="entry name" value="Translation factors"/>
    <property type="match status" value="1"/>
</dbReference>
<evidence type="ECO:0000313" key="2">
    <source>
        <dbReference type="EMBL" id="RDL37148.1"/>
    </source>
</evidence>
<protein>
    <recommendedName>
        <fullName evidence="1">FAD-binding FR-type domain-containing protein</fullName>
    </recommendedName>
</protein>
<dbReference type="Gene3D" id="3.40.50.80">
    <property type="entry name" value="Nucleotide-binding domain of ferredoxin-NADP reductase (FNR) module"/>
    <property type="match status" value="1"/>
</dbReference>
<dbReference type="PANTHER" id="PTHR42815">
    <property type="entry name" value="FAD-BINDING, PUTATIVE (AFU_ORTHOLOGUE AFUA_6G07600)-RELATED"/>
    <property type="match status" value="1"/>
</dbReference>
<dbReference type="GO" id="GO:0016491">
    <property type="term" value="F:oxidoreductase activity"/>
    <property type="evidence" value="ECO:0007669"/>
    <property type="project" value="InterPro"/>
</dbReference>
<gene>
    <name evidence="2" type="ORF">BP5553_04581</name>
</gene>
<dbReference type="Gene3D" id="2.30.110.10">
    <property type="entry name" value="Electron Transport, Fmn-binding Protein, Chain A"/>
    <property type="match status" value="1"/>
</dbReference>
<dbReference type="AlphaFoldDB" id="A0A370TNQ4"/>
<proteinExistence type="predicted"/>